<gene>
    <name evidence="3" type="primary">LOC109722709</name>
</gene>
<dbReference type="GeneID" id="109722709"/>
<evidence type="ECO:0000313" key="3">
    <source>
        <dbReference type="RefSeq" id="XP_020106412.1"/>
    </source>
</evidence>
<evidence type="ECO:0000256" key="1">
    <source>
        <dbReference type="SAM" id="MobiDB-lite"/>
    </source>
</evidence>
<name>A0A6P5GEZ1_ANACO</name>
<feature type="region of interest" description="Disordered" evidence="1">
    <location>
        <begin position="75"/>
        <end position="100"/>
    </location>
</feature>
<protein>
    <submittedName>
        <fullName evidence="3">Uncharacterized protein LOC109722709</fullName>
    </submittedName>
</protein>
<dbReference type="OrthoDB" id="777324at2759"/>
<organism evidence="2 3">
    <name type="scientific">Ananas comosus</name>
    <name type="common">Pineapple</name>
    <name type="synonym">Ananas ananas</name>
    <dbReference type="NCBI Taxonomy" id="4615"/>
    <lineage>
        <taxon>Eukaryota</taxon>
        <taxon>Viridiplantae</taxon>
        <taxon>Streptophyta</taxon>
        <taxon>Embryophyta</taxon>
        <taxon>Tracheophyta</taxon>
        <taxon>Spermatophyta</taxon>
        <taxon>Magnoliopsida</taxon>
        <taxon>Liliopsida</taxon>
        <taxon>Poales</taxon>
        <taxon>Bromeliaceae</taxon>
        <taxon>Bromelioideae</taxon>
        <taxon>Ananas</taxon>
    </lineage>
</organism>
<reference evidence="2" key="1">
    <citation type="journal article" date="2015" name="Nat. Genet.">
        <title>The pineapple genome and the evolution of CAM photosynthesis.</title>
        <authorList>
            <person name="Ming R."/>
            <person name="VanBuren R."/>
            <person name="Wai C.M."/>
            <person name="Tang H."/>
            <person name="Schatz M.C."/>
            <person name="Bowers J.E."/>
            <person name="Lyons E."/>
            <person name="Wang M.L."/>
            <person name="Chen J."/>
            <person name="Biggers E."/>
            <person name="Zhang J."/>
            <person name="Huang L."/>
            <person name="Zhang L."/>
            <person name="Miao W."/>
            <person name="Zhang J."/>
            <person name="Ye Z."/>
            <person name="Miao C."/>
            <person name="Lin Z."/>
            <person name="Wang H."/>
            <person name="Zhou H."/>
            <person name="Yim W.C."/>
            <person name="Priest H.D."/>
            <person name="Zheng C."/>
            <person name="Woodhouse M."/>
            <person name="Edger P.P."/>
            <person name="Guyot R."/>
            <person name="Guo H.B."/>
            <person name="Guo H."/>
            <person name="Zheng G."/>
            <person name="Singh R."/>
            <person name="Sharma A."/>
            <person name="Min X."/>
            <person name="Zheng Y."/>
            <person name="Lee H."/>
            <person name="Gurtowski J."/>
            <person name="Sedlazeck F.J."/>
            <person name="Harkess A."/>
            <person name="McKain M.R."/>
            <person name="Liao Z."/>
            <person name="Fang J."/>
            <person name="Liu J."/>
            <person name="Zhang X."/>
            <person name="Zhang Q."/>
            <person name="Hu W."/>
            <person name="Qin Y."/>
            <person name="Wang K."/>
            <person name="Chen L.Y."/>
            <person name="Shirley N."/>
            <person name="Lin Y.R."/>
            <person name="Liu L.Y."/>
            <person name="Hernandez A.G."/>
            <person name="Wright C.L."/>
            <person name="Bulone V."/>
            <person name="Tuskan G.A."/>
            <person name="Heath K."/>
            <person name="Zee F."/>
            <person name="Moore P.H."/>
            <person name="Sunkar R."/>
            <person name="Leebens-Mack J.H."/>
            <person name="Mockler T."/>
            <person name="Bennetzen J.L."/>
            <person name="Freeling M."/>
            <person name="Sankoff D."/>
            <person name="Paterson A.H."/>
            <person name="Zhu X."/>
            <person name="Yang X."/>
            <person name="Smith J.A."/>
            <person name="Cushman J.C."/>
            <person name="Paull R.E."/>
            <person name="Yu Q."/>
        </authorList>
    </citation>
    <scope>NUCLEOTIDE SEQUENCE [LARGE SCALE GENOMIC DNA]</scope>
    <source>
        <strain evidence="2">cv. F153</strain>
    </source>
</reference>
<reference evidence="3" key="2">
    <citation type="submission" date="2025-08" db="UniProtKB">
        <authorList>
            <consortium name="RefSeq"/>
        </authorList>
    </citation>
    <scope>IDENTIFICATION</scope>
    <source>
        <tissue evidence="3">Leaf</tissue>
    </source>
</reference>
<keyword evidence="2" id="KW-1185">Reference proteome</keyword>
<dbReference type="Gramene" id="Aco003237.1.mrna1">
    <property type="protein sequence ID" value="Aco003237.1.mrna1"/>
    <property type="gene ID" value="Aco003237.1.path1"/>
</dbReference>
<dbReference type="RefSeq" id="XP_020106412.1">
    <property type="nucleotide sequence ID" value="XM_020250823.1"/>
</dbReference>
<accession>A0A6P5GEZ1</accession>
<proteinExistence type="predicted"/>
<dbReference type="Proteomes" id="UP000515123">
    <property type="component" value="Linkage group 17"/>
</dbReference>
<sequence>MSEEELKSKTKKKKKKIAEAEVLSWQEQKKIADAEEATVRSEVDEFVSWTTMIEAMDDKELKEYVLNKPDSLQSVRRGKDALKKTKRNGKARPSSPSSLGIMATVWKFHTEGDEEASNTNQI</sequence>
<evidence type="ECO:0000313" key="2">
    <source>
        <dbReference type="Proteomes" id="UP000515123"/>
    </source>
</evidence>
<dbReference type="AlphaFoldDB" id="A0A6P5GEZ1"/>